<dbReference type="Gene3D" id="2.30.29.30">
    <property type="entry name" value="Pleckstrin-homology domain (PH domain)/Phosphotyrosine-binding domain (PTB)"/>
    <property type="match status" value="2"/>
</dbReference>
<feature type="compositionally biased region" description="Pro residues" evidence="9">
    <location>
        <begin position="529"/>
        <end position="538"/>
    </location>
</feature>
<keyword evidence="3" id="KW-0479">Metal-binding</keyword>
<name>A0A3Q0IVY9_DIACI</name>
<dbReference type="InterPro" id="IPR038508">
    <property type="entry name" value="ArfGAP_dom_sf"/>
</dbReference>
<evidence type="ECO:0000256" key="4">
    <source>
        <dbReference type="ARBA" id="ARBA00022771"/>
    </source>
</evidence>
<evidence type="ECO:0000256" key="2">
    <source>
        <dbReference type="ARBA" id="ARBA00022468"/>
    </source>
</evidence>
<dbReference type="SMART" id="SM00233">
    <property type="entry name" value="PH"/>
    <property type="match status" value="2"/>
</dbReference>
<dbReference type="GO" id="GO:0005525">
    <property type="term" value="F:GTP binding"/>
    <property type="evidence" value="ECO:0007669"/>
    <property type="project" value="InterPro"/>
</dbReference>
<feature type="compositionally biased region" description="Low complexity" evidence="9">
    <location>
        <begin position="422"/>
        <end position="442"/>
    </location>
</feature>
<keyword evidence="2" id="KW-0343">GTPase activation</keyword>
<feature type="compositionally biased region" description="Polar residues" evidence="9">
    <location>
        <begin position="595"/>
        <end position="610"/>
    </location>
</feature>
<dbReference type="KEGG" id="dci:103510645"/>
<gene>
    <name evidence="13" type="primary">LOC103510645</name>
</gene>
<dbReference type="PRINTS" id="PR00405">
    <property type="entry name" value="REVINTRACTNG"/>
</dbReference>
<dbReference type="PANTHER" id="PTHR45819">
    <property type="entry name" value="CENTAURIN-GAMMA-1A"/>
    <property type="match status" value="1"/>
</dbReference>
<dbReference type="InterPro" id="IPR011993">
    <property type="entry name" value="PH-like_dom_sf"/>
</dbReference>
<evidence type="ECO:0000256" key="1">
    <source>
        <dbReference type="ARBA" id="ARBA00005430"/>
    </source>
</evidence>
<dbReference type="SMART" id="SM00173">
    <property type="entry name" value="RAS"/>
    <property type="match status" value="1"/>
</dbReference>
<dbReference type="InterPro" id="IPR001164">
    <property type="entry name" value="ArfGAP_dom"/>
</dbReference>
<dbReference type="InterPro" id="IPR051282">
    <property type="entry name" value="Arf-GAP_GTPase_ANK_PH"/>
</dbReference>
<dbReference type="GO" id="GO:0008270">
    <property type="term" value="F:zinc ion binding"/>
    <property type="evidence" value="ECO:0007669"/>
    <property type="project" value="UniProtKB-KW"/>
</dbReference>
<dbReference type="Gene3D" id="3.40.50.300">
    <property type="entry name" value="P-loop containing nucleotide triphosphate hydrolases"/>
    <property type="match status" value="2"/>
</dbReference>
<feature type="repeat" description="ANK" evidence="7">
    <location>
        <begin position="732"/>
        <end position="764"/>
    </location>
</feature>
<protein>
    <submittedName>
        <fullName evidence="13">Centaurin-gamma-1A</fullName>
    </submittedName>
</protein>
<dbReference type="InterPro" id="IPR037278">
    <property type="entry name" value="ARFGAP/RecO"/>
</dbReference>
<feature type="region of interest" description="Disordered" evidence="9">
    <location>
        <begin position="523"/>
        <end position="652"/>
    </location>
</feature>
<dbReference type="InterPro" id="IPR002110">
    <property type="entry name" value="Ankyrin_rpt"/>
</dbReference>
<dbReference type="AlphaFoldDB" id="A0A3Q0IVY9"/>
<comment type="similarity">
    <text evidence="1">Belongs to the centaurin gamma-like family.</text>
</comment>
<dbReference type="SMART" id="SM00105">
    <property type="entry name" value="ArfGap"/>
    <property type="match status" value="1"/>
</dbReference>
<keyword evidence="6 7" id="KW-0040">ANK repeat</keyword>
<dbReference type="FunFam" id="1.10.220.150:FF:000001">
    <property type="entry name" value="Arf-GAP with GTPase, ANK repeat and PH domain-containing protein 1"/>
    <property type="match status" value="1"/>
</dbReference>
<evidence type="ECO:0000256" key="7">
    <source>
        <dbReference type="PROSITE-ProRule" id="PRU00023"/>
    </source>
</evidence>
<dbReference type="Pfam" id="PF01412">
    <property type="entry name" value="ArfGap"/>
    <property type="match status" value="1"/>
</dbReference>
<keyword evidence="4 8" id="KW-0863">Zinc-finger</keyword>
<dbReference type="PROSITE" id="PS50297">
    <property type="entry name" value="ANK_REP_REGION"/>
    <property type="match status" value="1"/>
</dbReference>
<dbReference type="Proteomes" id="UP000079169">
    <property type="component" value="Unplaced"/>
</dbReference>
<dbReference type="PROSITE" id="PS50088">
    <property type="entry name" value="ANK_REPEAT"/>
    <property type="match status" value="1"/>
</dbReference>
<organism evidence="12 13">
    <name type="scientific">Diaphorina citri</name>
    <name type="common">Asian citrus psyllid</name>
    <dbReference type="NCBI Taxonomy" id="121845"/>
    <lineage>
        <taxon>Eukaryota</taxon>
        <taxon>Metazoa</taxon>
        <taxon>Ecdysozoa</taxon>
        <taxon>Arthropoda</taxon>
        <taxon>Hexapoda</taxon>
        <taxon>Insecta</taxon>
        <taxon>Pterygota</taxon>
        <taxon>Neoptera</taxon>
        <taxon>Paraneoptera</taxon>
        <taxon>Hemiptera</taxon>
        <taxon>Sternorrhyncha</taxon>
        <taxon>Psylloidea</taxon>
        <taxon>Psyllidae</taxon>
        <taxon>Diaphorininae</taxon>
        <taxon>Diaphorina</taxon>
    </lineage>
</organism>
<feature type="domain" description="Arf-GAP" evidence="11">
    <location>
        <begin position="828"/>
        <end position="951"/>
    </location>
</feature>
<feature type="compositionally biased region" description="Pro residues" evidence="9">
    <location>
        <begin position="412"/>
        <end position="421"/>
    </location>
</feature>
<dbReference type="InterPro" id="IPR027417">
    <property type="entry name" value="P-loop_NTPase"/>
</dbReference>
<reference evidence="13" key="1">
    <citation type="submission" date="2025-08" db="UniProtKB">
        <authorList>
            <consortium name="RefSeq"/>
        </authorList>
    </citation>
    <scope>IDENTIFICATION</scope>
</reference>
<dbReference type="Gene3D" id="1.10.220.150">
    <property type="entry name" value="Arf GTPase activating protein"/>
    <property type="match status" value="1"/>
</dbReference>
<feature type="domain" description="PH" evidence="10">
    <location>
        <begin position="656"/>
        <end position="804"/>
    </location>
</feature>
<dbReference type="GO" id="GO:0003924">
    <property type="term" value="F:GTPase activity"/>
    <property type="evidence" value="ECO:0007669"/>
    <property type="project" value="InterPro"/>
</dbReference>
<keyword evidence="12" id="KW-1185">Reference proteome</keyword>
<evidence type="ECO:0000259" key="11">
    <source>
        <dbReference type="PROSITE" id="PS50115"/>
    </source>
</evidence>
<dbReference type="PANTHER" id="PTHR45819:SF5">
    <property type="entry name" value="CENTAURIN-GAMMA-1A"/>
    <property type="match status" value="1"/>
</dbReference>
<evidence type="ECO:0000256" key="8">
    <source>
        <dbReference type="PROSITE-ProRule" id="PRU00288"/>
    </source>
</evidence>
<dbReference type="GO" id="GO:0005096">
    <property type="term" value="F:GTPase activator activity"/>
    <property type="evidence" value="ECO:0007669"/>
    <property type="project" value="UniProtKB-KW"/>
</dbReference>
<dbReference type="SUPFAM" id="SSF57863">
    <property type="entry name" value="ArfGap/RecO-like zinc finger"/>
    <property type="match status" value="1"/>
</dbReference>
<evidence type="ECO:0000313" key="13">
    <source>
        <dbReference type="RefSeq" id="XP_026680441.1"/>
    </source>
</evidence>
<evidence type="ECO:0000256" key="6">
    <source>
        <dbReference type="ARBA" id="ARBA00023043"/>
    </source>
</evidence>
<dbReference type="Pfam" id="PF00071">
    <property type="entry name" value="Ras"/>
    <property type="match status" value="1"/>
</dbReference>
<feature type="compositionally biased region" description="Low complexity" evidence="9">
    <location>
        <begin position="539"/>
        <end position="559"/>
    </location>
</feature>
<sequence>MTSRPNIQTFLNHTIQIRHEIMRFQSVHPNIYAIYELLDELPESVAQKIRDHVVCIEDTFVTSHEFTLARDVPDLRLGIVGSLASGKSALVHRFMTGAFLQEESPEGGRFKKEVVIDGHSHLLLIRDEGVPPELQVSLEGELSKAVSKRNLLATTSARRHPVLRTSFEPKTEWASCNNSSDDDCTEQRTGKWALDTFMYREGFSSPDSAVGLEKTRRRSNLFTPSSKKNEEKLRNGELGSGRAIPLKQGYLYKKSSKGLNKEWKKKYVTLCDDGKMTYHPSLHDYMEDVHGKEIPLQYVTVKIPGLKPKGCKSVPSTNGINEALTNISISSFQSKDKRCADKVMLTSFELLKDNHPSLPSIPSSNEDLLILPPPPHETTPTVRNLYIQMLFSPNDCTACHRIVQARISGGPPGTPRIPPSPSLSLTSPLTMAQSPGPGSPGSNHSYHKVSQVSHYRNAAEIPIILVGTQDAISESNPRIIDEARARRLASDLKRCSYYETCATYGLNVDRVFQDACHRIVQARISGGPPGTPRIPPSPSLSLTSPLTMAQSPGPGSPGSNHSYHKDSSSTLSRHISSLSSSSHQLYRNHTHPELSENNNTLSIPSPSPTTKDGLPTPSSTPTTSRKTRRRSNLFTPSSKKNEEKLRNGELGSGRAIPLKQGYLYKKSSKGLNKEWKKKYVTLCDDGKMTYHPSLHDYMEDVHGKEICDMQQLVLALCHSTPDDVNSTVSPRDLRTPLHLACAMGSLPITQLLLWYGGNPRTLDHEDSDSFELLIVSLDNKQWQFEAANSEERDDWIAAIQQQILSSLQGNEILNKGNGKSRLQSSVETASLQSIRSRVPGNLTCADCAEAGPTWASLNLGLLLCIQCCGVHRCLGAHVSRVRSLELDEWPPGHLSVMLSIGNTLANSVWESNLTASGVSKPCPTSSREEKERYIRVKYEAKQFLAPVPSGQTIPQLIIDAICRCDMQQLVLALCHSTPEDVNSTVSPRDLRTPLHLACAMGSLPIIFMSAGNVANSP</sequence>
<dbReference type="PROSITE" id="PS50115">
    <property type="entry name" value="ARFGAP"/>
    <property type="match status" value="1"/>
</dbReference>
<dbReference type="SUPFAM" id="SSF52540">
    <property type="entry name" value="P-loop containing nucleoside triphosphate hydrolases"/>
    <property type="match status" value="2"/>
</dbReference>
<feature type="compositionally biased region" description="Low complexity" evidence="9">
    <location>
        <begin position="615"/>
        <end position="624"/>
    </location>
</feature>
<dbReference type="FunFam" id="2.30.29.30:FF:000109">
    <property type="entry name" value="Arf-GAP with GTPase, ANK repeat and PH domain-containing protein 1"/>
    <property type="match status" value="1"/>
</dbReference>
<dbReference type="RefSeq" id="XP_026680441.1">
    <property type="nucleotide sequence ID" value="XM_026824640.1"/>
</dbReference>
<dbReference type="PROSITE" id="PS50003">
    <property type="entry name" value="PH_DOMAIN"/>
    <property type="match status" value="1"/>
</dbReference>
<accession>A0A3Q0IVY9</accession>
<dbReference type="STRING" id="121845.A0A3Q0IVY9"/>
<dbReference type="SUPFAM" id="SSF50729">
    <property type="entry name" value="PH domain-like"/>
    <property type="match status" value="2"/>
</dbReference>
<evidence type="ECO:0000256" key="9">
    <source>
        <dbReference type="SAM" id="MobiDB-lite"/>
    </source>
</evidence>
<dbReference type="GeneID" id="103510645"/>
<dbReference type="Pfam" id="PF00023">
    <property type="entry name" value="Ank"/>
    <property type="match status" value="1"/>
</dbReference>
<dbReference type="InterPro" id="IPR036770">
    <property type="entry name" value="Ankyrin_rpt-contain_sf"/>
</dbReference>
<dbReference type="InterPro" id="IPR001806">
    <property type="entry name" value="Small_GTPase"/>
</dbReference>
<evidence type="ECO:0000313" key="12">
    <source>
        <dbReference type="Proteomes" id="UP000079169"/>
    </source>
</evidence>
<evidence type="ECO:0000256" key="5">
    <source>
        <dbReference type="ARBA" id="ARBA00022833"/>
    </source>
</evidence>
<evidence type="ECO:0000259" key="10">
    <source>
        <dbReference type="PROSITE" id="PS50003"/>
    </source>
</evidence>
<dbReference type="PaxDb" id="121845-A0A3Q0IVY9"/>
<proteinExistence type="inferred from homology"/>
<feature type="region of interest" description="Disordered" evidence="9">
    <location>
        <begin position="408"/>
        <end position="451"/>
    </location>
</feature>
<evidence type="ECO:0000256" key="3">
    <source>
        <dbReference type="ARBA" id="ARBA00022723"/>
    </source>
</evidence>
<dbReference type="InterPro" id="IPR001849">
    <property type="entry name" value="PH_domain"/>
</dbReference>
<keyword evidence="5" id="KW-0862">Zinc</keyword>
<dbReference type="SUPFAM" id="SSF48403">
    <property type="entry name" value="Ankyrin repeat"/>
    <property type="match status" value="1"/>
</dbReference>
<feature type="compositionally biased region" description="Low complexity" evidence="9">
    <location>
        <begin position="568"/>
        <end position="583"/>
    </location>
</feature>
<dbReference type="CDD" id="cd01250">
    <property type="entry name" value="PH_AGAP"/>
    <property type="match status" value="1"/>
</dbReference>